<dbReference type="CDD" id="cd17321">
    <property type="entry name" value="MFS_MMR_MDR_like"/>
    <property type="match status" value="1"/>
</dbReference>
<feature type="transmembrane region" description="Helical" evidence="7">
    <location>
        <begin position="447"/>
        <end position="466"/>
    </location>
</feature>
<feature type="transmembrane region" description="Helical" evidence="7">
    <location>
        <begin position="179"/>
        <end position="198"/>
    </location>
</feature>
<dbReference type="SUPFAM" id="SSF103473">
    <property type="entry name" value="MFS general substrate transporter"/>
    <property type="match status" value="1"/>
</dbReference>
<keyword evidence="6 7" id="KW-0472">Membrane</keyword>
<keyword evidence="3" id="KW-1003">Cell membrane</keyword>
<feature type="transmembrane region" description="Helical" evidence="7">
    <location>
        <begin position="377"/>
        <end position="397"/>
    </location>
</feature>
<dbReference type="Gene3D" id="1.20.1720.10">
    <property type="entry name" value="Multidrug resistance protein D"/>
    <property type="match status" value="1"/>
</dbReference>
<feature type="domain" description="Major facilitator superfamily (MFS) profile" evidence="8">
    <location>
        <begin position="27"/>
        <end position="470"/>
    </location>
</feature>
<feature type="transmembrane region" description="Helical" evidence="7">
    <location>
        <begin position="92"/>
        <end position="112"/>
    </location>
</feature>
<feature type="transmembrane region" description="Helical" evidence="7">
    <location>
        <begin position="417"/>
        <end position="435"/>
    </location>
</feature>
<feature type="transmembrane region" description="Helical" evidence="7">
    <location>
        <begin position="238"/>
        <end position="260"/>
    </location>
</feature>
<feature type="transmembrane region" description="Helical" evidence="7">
    <location>
        <begin position="65"/>
        <end position="85"/>
    </location>
</feature>
<evidence type="ECO:0000256" key="6">
    <source>
        <dbReference type="ARBA" id="ARBA00023136"/>
    </source>
</evidence>
<evidence type="ECO:0000256" key="1">
    <source>
        <dbReference type="ARBA" id="ARBA00004651"/>
    </source>
</evidence>
<evidence type="ECO:0000259" key="8">
    <source>
        <dbReference type="PROSITE" id="PS50850"/>
    </source>
</evidence>
<dbReference type="PANTHER" id="PTHR42718">
    <property type="entry name" value="MAJOR FACILITATOR SUPERFAMILY MULTIDRUG TRANSPORTER MFSC"/>
    <property type="match status" value="1"/>
</dbReference>
<feature type="transmembrane region" description="Helical" evidence="7">
    <location>
        <begin position="155"/>
        <end position="173"/>
    </location>
</feature>
<proteinExistence type="predicted"/>
<keyword evidence="2" id="KW-0813">Transport</keyword>
<protein>
    <submittedName>
        <fullName evidence="9">DHA2 family efflux MFS transporter permease subunit</fullName>
    </submittedName>
</protein>
<keyword evidence="4 7" id="KW-0812">Transmembrane</keyword>
<dbReference type="RefSeq" id="WP_307782458.1">
    <property type="nucleotide sequence ID" value="NZ_JAFBCM010000001.1"/>
</dbReference>
<evidence type="ECO:0000256" key="2">
    <source>
        <dbReference type="ARBA" id="ARBA00022448"/>
    </source>
</evidence>
<feature type="transmembrane region" description="Helical" evidence="7">
    <location>
        <begin position="281"/>
        <end position="302"/>
    </location>
</feature>
<evidence type="ECO:0000256" key="7">
    <source>
        <dbReference type="SAM" id="Phobius"/>
    </source>
</evidence>
<reference evidence="10" key="1">
    <citation type="journal article" date="2019" name="Int. J. Syst. Evol. Microbiol.">
        <title>The Global Catalogue of Microorganisms (GCM) 10K type strain sequencing project: providing services to taxonomists for standard genome sequencing and annotation.</title>
        <authorList>
            <consortium name="The Broad Institute Genomics Platform"/>
            <consortium name="The Broad Institute Genome Sequencing Center for Infectious Disease"/>
            <person name="Wu L."/>
            <person name="Ma J."/>
        </authorList>
    </citation>
    <scope>NUCLEOTIDE SEQUENCE [LARGE SCALE GENOMIC DNA]</scope>
    <source>
        <strain evidence="10">CGMCC 4.7241</strain>
    </source>
</reference>
<name>A0ABV7YJA4_9ACTN</name>
<dbReference type="Gene3D" id="1.20.1250.20">
    <property type="entry name" value="MFS general substrate transporter like domains"/>
    <property type="match status" value="1"/>
</dbReference>
<accession>A0ABV7YJA4</accession>
<keyword evidence="10" id="KW-1185">Reference proteome</keyword>
<evidence type="ECO:0000313" key="10">
    <source>
        <dbReference type="Proteomes" id="UP001595699"/>
    </source>
</evidence>
<dbReference type="NCBIfam" id="TIGR00711">
    <property type="entry name" value="efflux_EmrB"/>
    <property type="match status" value="1"/>
</dbReference>
<comment type="subcellular location">
    <subcellularLocation>
        <location evidence="1">Cell membrane</location>
        <topology evidence="1">Multi-pass membrane protein</topology>
    </subcellularLocation>
</comment>
<evidence type="ECO:0000313" key="9">
    <source>
        <dbReference type="EMBL" id="MFC3765238.1"/>
    </source>
</evidence>
<dbReference type="InterPro" id="IPR020846">
    <property type="entry name" value="MFS_dom"/>
</dbReference>
<gene>
    <name evidence="9" type="ORF">ACFOUW_30690</name>
</gene>
<dbReference type="Proteomes" id="UP001595699">
    <property type="component" value="Unassembled WGS sequence"/>
</dbReference>
<dbReference type="PROSITE" id="PS50850">
    <property type="entry name" value="MFS"/>
    <property type="match status" value="1"/>
</dbReference>
<feature type="transmembrane region" description="Helical" evidence="7">
    <location>
        <begin position="210"/>
        <end position="232"/>
    </location>
</feature>
<evidence type="ECO:0000256" key="3">
    <source>
        <dbReference type="ARBA" id="ARBA00022475"/>
    </source>
</evidence>
<feature type="transmembrane region" description="Helical" evidence="7">
    <location>
        <begin position="308"/>
        <end position="329"/>
    </location>
</feature>
<dbReference type="InterPro" id="IPR004638">
    <property type="entry name" value="EmrB-like"/>
</dbReference>
<feature type="transmembrane region" description="Helical" evidence="7">
    <location>
        <begin position="118"/>
        <end position="143"/>
    </location>
</feature>
<dbReference type="InterPro" id="IPR011701">
    <property type="entry name" value="MFS"/>
</dbReference>
<feature type="transmembrane region" description="Helical" evidence="7">
    <location>
        <begin position="26"/>
        <end position="53"/>
    </location>
</feature>
<sequence>MGFGDGVAMVTNGGSQLALASGPGRWVLAATVLGSGMAFLDGTVVNVALPAIARELGGGLVTQQWVLDGYLLTLSALLLLGGALGDRYGRRIIFLIGLIAFTVASVVCGLAPTGGALIGARLLQGIGGALLVPGSLALINAVIQSSDRGKAVGSWAGLTGVASAAGPFVGGWLVDAVSWRWVFLLNIPLAIVAVWVVVRHVPESRPATSGSLDWVGAVAVTLGLTGVTYALIEMPAHGWSPLVVVAAVVGVVCLVAFPLVELRSPNPLLPMSLFRNAQFTGTNIVTIAVYGALGGAFFLLTLQLQQGVGYGALQAGLSTLPITIVMLLLSSRIGALAQRTGPRLPMTVGPIVAGVGLALMSTIGPGGSFLVNVLPAVLVFGLGLSITVAPLTSTVLAGLDEAHVGAGSGANNAISRVAGLITVAVLPSIAGIQSSGDGDLGPGFDRAMLISAGLCVIGGVIAFLTVRNATRVQQHTLPSLNHGCQDPCTRVPTGSGASTG</sequence>
<evidence type="ECO:0000256" key="4">
    <source>
        <dbReference type="ARBA" id="ARBA00022692"/>
    </source>
</evidence>
<organism evidence="9 10">
    <name type="scientific">Tenggerimyces flavus</name>
    <dbReference type="NCBI Taxonomy" id="1708749"/>
    <lineage>
        <taxon>Bacteria</taxon>
        <taxon>Bacillati</taxon>
        <taxon>Actinomycetota</taxon>
        <taxon>Actinomycetes</taxon>
        <taxon>Propionibacteriales</taxon>
        <taxon>Nocardioidaceae</taxon>
        <taxon>Tenggerimyces</taxon>
    </lineage>
</organism>
<feature type="transmembrane region" description="Helical" evidence="7">
    <location>
        <begin position="350"/>
        <end position="371"/>
    </location>
</feature>
<dbReference type="InterPro" id="IPR036259">
    <property type="entry name" value="MFS_trans_sf"/>
</dbReference>
<keyword evidence="5 7" id="KW-1133">Transmembrane helix</keyword>
<dbReference type="EMBL" id="JBHRZH010000036">
    <property type="protein sequence ID" value="MFC3765238.1"/>
    <property type="molecule type" value="Genomic_DNA"/>
</dbReference>
<comment type="caution">
    <text evidence="9">The sequence shown here is derived from an EMBL/GenBank/DDBJ whole genome shotgun (WGS) entry which is preliminary data.</text>
</comment>
<dbReference type="PANTHER" id="PTHR42718:SF42">
    <property type="entry name" value="EXPORT PROTEIN"/>
    <property type="match status" value="1"/>
</dbReference>
<evidence type="ECO:0000256" key="5">
    <source>
        <dbReference type="ARBA" id="ARBA00022989"/>
    </source>
</evidence>
<dbReference type="Pfam" id="PF07690">
    <property type="entry name" value="MFS_1"/>
    <property type="match status" value="1"/>
</dbReference>